<feature type="transmembrane region" description="Helical" evidence="1">
    <location>
        <begin position="152"/>
        <end position="171"/>
    </location>
</feature>
<reference evidence="2 3" key="1">
    <citation type="submission" date="2016-05" db="EMBL/GenBank/DDBJ databases">
        <title>A degradative enzymes factory behind the ericoid mycorrhizal symbiosis.</title>
        <authorList>
            <consortium name="DOE Joint Genome Institute"/>
            <person name="Martino E."/>
            <person name="Morin E."/>
            <person name="Grelet G."/>
            <person name="Kuo A."/>
            <person name="Kohler A."/>
            <person name="Daghino S."/>
            <person name="Barry K."/>
            <person name="Choi C."/>
            <person name="Cichocki N."/>
            <person name="Clum A."/>
            <person name="Copeland A."/>
            <person name="Hainaut M."/>
            <person name="Haridas S."/>
            <person name="Labutti K."/>
            <person name="Lindquist E."/>
            <person name="Lipzen A."/>
            <person name="Khouja H.-R."/>
            <person name="Murat C."/>
            <person name="Ohm R."/>
            <person name="Olson A."/>
            <person name="Spatafora J."/>
            <person name="Veneault-Fourrey C."/>
            <person name="Henrissat B."/>
            <person name="Grigoriev I."/>
            <person name="Martin F."/>
            <person name="Perotto S."/>
        </authorList>
    </citation>
    <scope>NUCLEOTIDE SEQUENCE [LARGE SCALE GENOMIC DNA]</scope>
    <source>
        <strain evidence="2 3">UAMH 7357</strain>
    </source>
</reference>
<keyword evidence="1" id="KW-1133">Transmembrane helix</keyword>
<gene>
    <name evidence="2" type="ORF">NA56DRAFT_750078</name>
</gene>
<evidence type="ECO:0000313" key="2">
    <source>
        <dbReference type="EMBL" id="PMD20209.1"/>
    </source>
</evidence>
<feature type="transmembrane region" description="Helical" evidence="1">
    <location>
        <begin position="191"/>
        <end position="213"/>
    </location>
</feature>
<organism evidence="2 3">
    <name type="scientific">Hyaloscypha hepaticicola</name>
    <dbReference type="NCBI Taxonomy" id="2082293"/>
    <lineage>
        <taxon>Eukaryota</taxon>
        <taxon>Fungi</taxon>
        <taxon>Dikarya</taxon>
        <taxon>Ascomycota</taxon>
        <taxon>Pezizomycotina</taxon>
        <taxon>Leotiomycetes</taxon>
        <taxon>Helotiales</taxon>
        <taxon>Hyaloscyphaceae</taxon>
        <taxon>Hyaloscypha</taxon>
    </lineage>
</organism>
<dbReference type="OrthoDB" id="5406607at2759"/>
<sequence>MPERYVQGIYICLEGYELAILQLAPLKFTTASSETPRRLPIPPGSDIRLPNTYNIPKTLISLIQKYGYAAFGFTVVPYAVMSVVNLLANLFIPEYPCLYLVSSPNMEEAIQHGGVFQPIVAELDLNRDLSERPAEKKTWRSRMTWRSLRYSILDWSVGLVSWFAALCPLIVVGVMSRFKANESTMMQRGWIITWTVAGLGIPLLIDVILVNARFSLKHKEYIEKYLPIIGYAPAIGGMVVVGYMIQEYGVLASCVIRIEKIERI</sequence>
<accession>A0A2J6Q1Q5</accession>
<protein>
    <submittedName>
        <fullName evidence="2">Uncharacterized protein</fullName>
    </submittedName>
</protein>
<feature type="transmembrane region" description="Helical" evidence="1">
    <location>
        <begin position="66"/>
        <end position="92"/>
    </location>
</feature>
<dbReference type="EMBL" id="KZ613486">
    <property type="protein sequence ID" value="PMD20209.1"/>
    <property type="molecule type" value="Genomic_DNA"/>
</dbReference>
<evidence type="ECO:0000313" key="3">
    <source>
        <dbReference type="Proteomes" id="UP000235672"/>
    </source>
</evidence>
<evidence type="ECO:0000256" key="1">
    <source>
        <dbReference type="SAM" id="Phobius"/>
    </source>
</evidence>
<dbReference type="AlphaFoldDB" id="A0A2J6Q1Q5"/>
<dbReference type="Proteomes" id="UP000235672">
    <property type="component" value="Unassembled WGS sequence"/>
</dbReference>
<name>A0A2J6Q1Q5_9HELO</name>
<feature type="transmembrane region" description="Helical" evidence="1">
    <location>
        <begin position="225"/>
        <end position="245"/>
    </location>
</feature>
<proteinExistence type="predicted"/>
<keyword evidence="1" id="KW-0812">Transmembrane</keyword>
<keyword evidence="3" id="KW-1185">Reference proteome</keyword>
<keyword evidence="1" id="KW-0472">Membrane</keyword>